<evidence type="ECO:0000313" key="2">
    <source>
        <dbReference type="EMBL" id="CAD7231471.1"/>
    </source>
</evidence>
<feature type="compositionally biased region" description="Polar residues" evidence="1">
    <location>
        <begin position="84"/>
        <end position="104"/>
    </location>
</feature>
<reference evidence="2" key="1">
    <citation type="submission" date="2020-11" db="EMBL/GenBank/DDBJ databases">
        <authorList>
            <person name="Tran Van P."/>
        </authorList>
    </citation>
    <scope>NUCLEOTIDE SEQUENCE</scope>
</reference>
<name>A0A7R8ZPF2_9CRUS</name>
<feature type="compositionally biased region" description="Polar residues" evidence="1">
    <location>
        <begin position="66"/>
        <end position="77"/>
    </location>
</feature>
<protein>
    <submittedName>
        <fullName evidence="2">Uncharacterized protein</fullName>
    </submittedName>
</protein>
<gene>
    <name evidence="2" type="ORF">CTOB1V02_LOCUS9318</name>
</gene>
<dbReference type="EMBL" id="OB663545">
    <property type="protein sequence ID" value="CAD7231471.1"/>
    <property type="molecule type" value="Genomic_DNA"/>
</dbReference>
<dbReference type="AlphaFoldDB" id="A0A7R8ZPF2"/>
<evidence type="ECO:0000256" key="1">
    <source>
        <dbReference type="SAM" id="MobiDB-lite"/>
    </source>
</evidence>
<sequence>MLDGSCRNLRKYNVPGRVQGVRNSLINKSGDCDVVSSDDTRGYFPANKMCEEYLPSNRTPHPMTLTERQTSQRTQLEQAARPQETPSSAPQGQIATPQQTFPTQPRATTALSSCEAFQQEPNMAVTTANGGVKQVSSSMAGLFPDVQGVRNALFNKSGDCDVVFSDDTRGYFPANEMLEEYFPFNPTAHITVLLACAISLFKMTLSLESKAHLDQIEIRINSLENRISKEMENFSKRIEATQLRLQFCCQYNTAVGKAHDAVLDQLWNVTRELTCKKLSTSRVEFSESDISLIEDNLEDPSQFGRSIKVPFCHLLERGRSIWMLDVWVL</sequence>
<feature type="region of interest" description="Disordered" evidence="1">
    <location>
        <begin position="53"/>
        <end position="104"/>
    </location>
</feature>
<organism evidence="2">
    <name type="scientific">Cyprideis torosa</name>
    <dbReference type="NCBI Taxonomy" id="163714"/>
    <lineage>
        <taxon>Eukaryota</taxon>
        <taxon>Metazoa</taxon>
        <taxon>Ecdysozoa</taxon>
        <taxon>Arthropoda</taxon>
        <taxon>Crustacea</taxon>
        <taxon>Oligostraca</taxon>
        <taxon>Ostracoda</taxon>
        <taxon>Podocopa</taxon>
        <taxon>Podocopida</taxon>
        <taxon>Cytherocopina</taxon>
        <taxon>Cytheroidea</taxon>
        <taxon>Cytherideidae</taxon>
        <taxon>Cyprideis</taxon>
    </lineage>
</organism>
<dbReference type="OrthoDB" id="6497308at2759"/>
<proteinExistence type="predicted"/>
<accession>A0A7R8ZPF2</accession>